<organism evidence="2 3">
    <name type="scientific">Schaalia georgiae</name>
    <dbReference type="NCBI Taxonomy" id="52768"/>
    <lineage>
        <taxon>Bacteria</taxon>
        <taxon>Bacillati</taxon>
        <taxon>Actinomycetota</taxon>
        <taxon>Actinomycetes</taxon>
        <taxon>Actinomycetales</taxon>
        <taxon>Actinomycetaceae</taxon>
        <taxon>Schaalia</taxon>
    </lineage>
</organism>
<keyword evidence="1" id="KW-0472">Membrane</keyword>
<name>A0A929N1C9_9ACTO</name>
<keyword evidence="1" id="KW-0812">Transmembrane</keyword>
<feature type="transmembrane region" description="Helical" evidence="1">
    <location>
        <begin position="32"/>
        <end position="50"/>
    </location>
</feature>
<evidence type="ECO:0000313" key="2">
    <source>
        <dbReference type="EMBL" id="MBF0939826.1"/>
    </source>
</evidence>
<protein>
    <submittedName>
        <fullName evidence="2">Uncharacterized protein</fullName>
    </submittedName>
</protein>
<dbReference type="Proteomes" id="UP000718630">
    <property type="component" value="Unassembled WGS sequence"/>
</dbReference>
<keyword evidence="1" id="KW-1133">Transmembrane helix</keyword>
<dbReference type="AlphaFoldDB" id="A0A929N1C9"/>
<accession>A0A929N1C9</accession>
<proteinExistence type="predicted"/>
<gene>
    <name evidence="2" type="ORF">HXK03_02980</name>
</gene>
<dbReference type="EMBL" id="JABZFZ010000104">
    <property type="protein sequence ID" value="MBF0939826.1"/>
    <property type="molecule type" value="Genomic_DNA"/>
</dbReference>
<sequence>MRFTVEMSAKPLGFLCSYDTTAQEITAVGRNIVITVAAITLSQIAVALVLRRVRARGSRCGCESAEERSGNSGEGCGH</sequence>
<evidence type="ECO:0000256" key="1">
    <source>
        <dbReference type="SAM" id="Phobius"/>
    </source>
</evidence>
<evidence type="ECO:0000313" key="3">
    <source>
        <dbReference type="Proteomes" id="UP000718630"/>
    </source>
</evidence>
<reference evidence="2" key="1">
    <citation type="submission" date="2020-04" db="EMBL/GenBank/DDBJ databases">
        <title>Deep metagenomics examines the oral microbiome during advanced dental caries in children, revealing novel taxa and co-occurrences with host molecules.</title>
        <authorList>
            <person name="Baker J.L."/>
            <person name="Morton J.T."/>
            <person name="Dinis M."/>
            <person name="Alvarez R."/>
            <person name="Tran N.C."/>
            <person name="Knight R."/>
            <person name="Edlund A."/>
        </authorList>
    </citation>
    <scope>NUCLEOTIDE SEQUENCE</scope>
    <source>
        <strain evidence="2">JCVI_32_bin.64</strain>
    </source>
</reference>
<comment type="caution">
    <text evidence="2">The sequence shown here is derived from an EMBL/GenBank/DDBJ whole genome shotgun (WGS) entry which is preliminary data.</text>
</comment>